<sequence>MWYNNSENLCKEQTGTEYIDLAFYFYLKWRFLLPSLVEADKADIAQKIRLFEHSYGLTYNAASNLLESKIAKWMMLESHEIWKQFERIPFSVYGVNYDRGLDFSGKVLIVGAVHDKLLSRFCYDVLAEFYLNSTLLLIRDGHSFGKLGGSMLHSKLISSFINNDIQEKVTVYQLLQDEGLLFNKKDRVRY</sequence>
<dbReference type="STRING" id="880070.Cycma_3619"/>
<dbReference type="AlphaFoldDB" id="G0J075"/>
<dbReference type="Proteomes" id="UP000001635">
    <property type="component" value="Chromosome"/>
</dbReference>
<gene>
    <name evidence="1" type="ordered locus">Cycma_3619</name>
</gene>
<proteinExistence type="predicted"/>
<evidence type="ECO:0000313" key="2">
    <source>
        <dbReference type="Proteomes" id="UP000001635"/>
    </source>
</evidence>
<dbReference type="EMBL" id="CP002955">
    <property type="protein sequence ID" value="AEL27336.1"/>
    <property type="molecule type" value="Genomic_DNA"/>
</dbReference>
<dbReference type="RefSeq" id="WP_014021622.1">
    <property type="nucleotide sequence ID" value="NC_015914.1"/>
</dbReference>
<name>G0J075_CYCMS</name>
<dbReference type="OrthoDB" id="816071at2"/>
<accession>G0J075</accession>
<protein>
    <submittedName>
        <fullName evidence="1">Uncharacterized protein</fullName>
    </submittedName>
</protein>
<dbReference type="KEGG" id="cmr:Cycma_3619"/>
<reference evidence="2" key="1">
    <citation type="submission" date="2011-07" db="EMBL/GenBank/DDBJ databases">
        <title>The complete genome of Cyclobacterium marinum DSM 745.</title>
        <authorList>
            <person name="Lucas S."/>
            <person name="Han J."/>
            <person name="Lapidus A."/>
            <person name="Bruce D."/>
            <person name="Goodwin L."/>
            <person name="Pitluck S."/>
            <person name="Peters L."/>
            <person name="Kyrpides N."/>
            <person name="Mavromatis K."/>
            <person name="Ivanova N."/>
            <person name="Ovchinnikova G."/>
            <person name="Chertkov O."/>
            <person name="Detter J.C."/>
            <person name="Tapia R."/>
            <person name="Han C."/>
            <person name="Land M."/>
            <person name="Hauser L."/>
            <person name="Markowitz V."/>
            <person name="Cheng J.-F."/>
            <person name="Hugenholtz P."/>
            <person name="Woyke T."/>
            <person name="Wu D."/>
            <person name="Tindall B."/>
            <person name="Schuetze A."/>
            <person name="Brambilla E."/>
            <person name="Klenk H.-P."/>
            <person name="Eisen J.A."/>
        </authorList>
    </citation>
    <scope>NUCLEOTIDE SEQUENCE [LARGE SCALE GENOMIC DNA]</scope>
    <source>
        <strain evidence="2">ATCC 25205 / DSM 745 / LMG 13164 / NCIMB 1802</strain>
    </source>
</reference>
<keyword evidence="2" id="KW-1185">Reference proteome</keyword>
<organism evidence="1 2">
    <name type="scientific">Cyclobacterium marinum (strain ATCC 25205 / DSM 745 / LMG 13164 / NCIMB 1802)</name>
    <name type="common">Flectobacillus marinus</name>
    <dbReference type="NCBI Taxonomy" id="880070"/>
    <lineage>
        <taxon>Bacteria</taxon>
        <taxon>Pseudomonadati</taxon>
        <taxon>Bacteroidota</taxon>
        <taxon>Cytophagia</taxon>
        <taxon>Cytophagales</taxon>
        <taxon>Cyclobacteriaceae</taxon>
        <taxon>Cyclobacterium</taxon>
    </lineage>
</organism>
<evidence type="ECO:0000313" key="1">
    <source>
        <dbReference type="EMBL" id="AEL27336.1"/>
    </source>
</evidence>
<dbReference type="HOGENOM" id="CLU_1425857_0_0_10"/>